<keyword evidence="2" id="KW-1185">Reference proteome</keyword>
<organism evidence="1 2">
    <name type="scientific">Sistotremastrum niveocremeum HHB9708</name>
    <dbReference type="NCBI Taxonomy" id="1314777"/>
    <lineage>
        <taxon>Eukaryota</taxon>
        <taxon>Fungi</taxon>
        <taxon>Dikarya</taxon>
        <taxon>Basidiomycota</taxon>
        <taxon>Agaricomycotina</taxon>
        <taxon>Agaricomycetes</taxon>
        <taxon>Sistotremastrales</taxon>
        <taxon>Sistotremastraceae</taxon>
        <taxon>Sertulicium</taxon>
        <taxon>Sertulicium niveocremeum</taxon>
    </lineage>
</organism>
<name>A0A164S8R5_9AGAM</name>
<dbReference type="Proteomes" id="UP000076722">
    <property type="component" value="Unassembled WGS sequence"/>
</dbReference>
<protein>
    <submittedName>
        <fullName evidence="1">Uncharacterized protein</fullName>
    </submittedName>
</protein>
<evidence type="ECO:0000313" key="1">
    <source>
        <dbReference type="EMBL" id="KZS91249.1"/>
    </source>
</evidence>
<dbReference type="EMBL" id="KV419416">
    <property type="protein sequence ID" value="KZS91249.1"/>
    <property type="molecule type" value="Genomic_DNA"/>
</dbReference>
<dbReference type="AlphaFoldDB" id="A0A164S8R5"/>
<evidence type="ECO:0000313" key="2">
    <source>
        <dbReference type="Proteomes" id="UP000076722"/>
    </source>
</evidence>
<gene>
    <name evidence="1" type="ORF">SISNIDRAFT_467837</name>
</gene>
<proteinExistence type="predicted"/>
<sequence>MSEAMREKLVNVKSVNQRYNAQSAPATRGRTTLRRLGAAAFVRLEPPEGLELDVEDVLLMGSVEVGDVTVLIDVEVLTPEVEDESEDVEVVALDAASGAGNVEVVTAVVLSVVEDDEDVLVEVAVEDVVDVDEDEDGVAIVTFVIENSGDALPESPKTVKKVRMYPN</sequence>
<accession>A0A164S8R5</accession>
<reference evidence="1 2" key="1">
    <citation type="journal article" date="2016" name="Mol. Biol. Evol.">
        <title>Comparative Genomics of Early-Diverging Mushroom-Forming Fungi Provides Insights into the Origins of Lignocellulose Decay Capabilities.</title>
        <authorList>
            <person name="Nagy L.G."/>
            <person name="Riley R."/>
            <person name="Tritt A."/>
            <person name="Adam C."/>
            <person name="Daum C."/>
            <person name="Floudas D."/>
            <person name="Sun H."/>
            <person name="Yadav J.S."/>
            <person name="Pangilinan J."/>
            <person name="Larsson K.H."/>
            <person name="Matsuura K."/>
            <person name="Barry K."/>
            <person name="Labutti K."/>
            <person name="Kuo R."/>
            <person name="Ohm R.A."/>
            <person name="Bhattacharya S.S."/>
            <person name="Shirouzu T."/>
            <person name="Yoshinaga Y."/>
            <person name="Martin F.M."/>
            <person name="Grigoriev I.V."/>
            <person name="Hibbett D.S."/>
        </authorList>
    </citation>
    <scope>NUCLEOTIDE SEQUENCE [LARGE SCALE GENOMIC DNA]</scope>
    <source>
        <strain evidence="1 2">HHB9708</strain>
    </source>
</reference>